<dbReference type="PANTHER" id="PTHR23417:SF14">
    <property type="entry name" value="PENTACOTRIPEPTIDE-REPEAT REGION OF PRORP DOMAIN-CONTAINING PROTEIN"/>
    <property type="match status" value="1"/>
</dbReference>
<keyword evidence="5 7" id="KW-0949">S-adenosyl-L-methionine</keyword>
<dbReference type="SUPFAM" id="SSF53335">
    <property type="entry name" value="S-adenosyl-L-methionine-dependent methyltransferases"/>
    <property type="match status" value="1"/>
</dbReference>
<gene>
    <name evidence="7 8" type="primary">trmB</name>
    <name evidence="8" type="ORF">GCM10007972_06500</name>
</gene>
<dbReference type="EC" id="2.1.1.33" evidence="7"/>
<accession>A0ABQ2LBD0</accession>
<keyword evidence="6 7" id="KW-0819">tRNA processing</keyword>
<dbReference type="EMBL" id="BMOV01000002">
    <property type="protein sequence ID" value="GGO07279.1"/>
    <property type="molecule type" value="Genomic_DNA"/>
</dbReference>
<comment type="function">
    <text evidence="2 7">Catalyzes the formation of N(7)-methylguanine at position 46 (m7G46) in tRNA.</text>
</comment>
<comment type="caution">
    <text evidence="8">The sequence shown here is derived from an EMBL/GenBank/DDBJ whole genome shotgun (WGS) entry which is preliminary data.</text>
</comment>
<feature type="binding site" evidence="7">
    <location>
        <position position="122"/>
    </location>
    <ligand>
        <name>S-adenosyl-L-methionine</name>
        <dbReference type="ChEBI" id="CHEBI:59789"/>
    </ligand>
</feature>
<keyword evidence="9" id="KW-1185">Reference proteome</keyword>
<evidence type="ECO:0000313" key="9">
    <source>
        <dbReference type="Proteomes" id="UP000602381"/>
    </source>
</evidence>
<dbReference type="InterPro" id="IPR029063">
    <property type="entry name" value="SAM-dependent_MTases_sf"/>
</dbReference>
<dbReference type="Proteomes" id="UP000602381">
    <property type="component" value="Unassembled WGS sequence"/>
</dbReference>
<evidence type="ECO:0000256" key="2">
    <source>
        <dbReference type="ARBA" id="ARBA00003015"/>
    </source>
</evidence>
<evidence type="ECO:0000256" key="3">
    <source>
        <dbReference type="ARBA" id="ARBA00022603"/>
    </source>
</evidence>
<dbReference type="Pfam" id="PF02390">
    <property type="entry name" value="Methyltransf_4"/>
    <property type="match status" value="1"/>
</dbReference>
<evidence type="ECO:0000256" key="6">
    <source>
        <dbReference type="ARBA" id="ARBA00022694"/>
    </source>
</evidence>
<feature type="binding site" evidence="7">
    <location>
        <position position="144"/>
    </location>
    <ligand>
        <name>S-adenosyl-L-methionine</name>
        <dbReference type="ChEBI" id="CHEBI:59789"/>
    </ligand>
</feature>
<feature type="binding site" evidence="7">
    <location>
        <position position="70"/>
    </location>
    <ligand>
        <name>S-adenosyl-L-methionine</name>
        <dbReference type="ChEBI" id="CHEBI:59789"/>
    </ligand>
</feature>
<evidence type="ECO:0000256" key="5">
    <source>
        <dbReference type="ARBA" id="ARBA00022691"/>
    </source>
</evidence>
<evidence type="ECO:0000313" key="8">
    <source>
        <dbReference type="EMBL" id="GGO07279.1"/>
    </source>
</evidence>
<dbReference type="HAMAP" id="MF_01057">
    <property type="entry name" value="tRNA_methyltr_TrmB"/>
    <property type="match status" value="1"/>
</dbReference>
<dbReference type="InterPro" id="IPR003358">
    <property type="entry name" value="tRNA_(Gua-N-7)_MeTrfase_Trmb"/>
</dbReference>
<comment type="similarity">
    <text evidence="7">Belongs to the class I-like SAM-binding methyltransferase superfamily. TrmB family.</text>
</comment>
<sequence>MRSMISDEKRARLNERQFFGRRKGPGLSPRQQGLIDDLYPKIGLSKPEKRPGALDPKALFGPQFSRFALEIGFGKGEHLAHQAIRQPDTGFLGCEPYINGLVGFLDTVVREDLSNVRVYDDDARDLIDALPDGSLDMVYLLHPDPWHKRRHAKRRFVNPHNLDALARILRQGGELRIVTDDPVYRQWTAMRMSQRSDFDWLAESPKDWRTAPGDWLFTRYALKADREGRWDCYFRYRRL</sequence>
<name>A0ABQ2LBD0_9PROT</name>
<keyword evidence="3 7" id="KW-0489">Methyltransferase</keyword>
<feature type="binding site" evidence="7">
    <location>
        <position position="148"/>
    </location>
    <ligand>
        <name>substrate</name>
    </ligand>
</feature>
<comment type="catalytic activity">
    <reaction evidence="1 7">
        <text>guanosine(46) in tRNA + S-adenosyl-L-methionine = N(7)-methylguanosine(46) in tRNA + S-adenosyl-L-homocysteine</text>
        <dbReference type="Rhea" id="RHEA:42708"/>
        <dbReference type="Rhea" id="RHEA-COMP:10188"/>
        <dbReference type="Rhea" id="RHEA-COMP:10189"/>
        <dbReference type="ChEBI" id="CHEBI:57856"/>
        <dbReference type="ChEBI" id="CHEBI:59789"/>
        <dbReference type="ChEBI" id="CHEBI:74269"/>
        <dbReference type="ChEBI" id="CHEBI:74480"/>
        <dbReference type="EC" id="2.1.1.33"/>
    </reaction>
</comment>
<dbReference type="Gene3D" id="3.40.50.150">
    <property type="entry name" value="Vaccinia Virus protein VP39"/>
    <property type="match status" value="1"/>
</dbReference>
<reference evidence="9" key="1">
    <citation type="journal article" date="2019" name="Int. J. Syst. Evol. Microbiol.">
        <title>The Global Catalogue of Microorganisms (GCM) 10K type strain sequencing project: providing services to taxonomists for standard genome sequencing and annotation.</title>
        <authorList>
            <consortium name="The Broad Institute Genomics Platform"/>
            <consortium name="The Broad Institute Genome Sequencing Center for Infectious Disease"/>
            <person name="Wu L."/>
            <person name="Ma J."/>
        </authorList>
    </citation>
    <scope>NUCLEOTIDE SEQUENCE [LARGE SCALE GENOMIC DNA]</scope>
    <source>
        <strain evidence="9">JCM 17843</strain>
    </source>
</reference>
<dbReference type="PANTHER" id="PTHR23417">
    <property type="entry name" value="3-DEOXY-D-MANNO-OCTULOSONIC-ACID TRANSFERASE/TRNA GUANINE-N 7 - -METHYLTRANSFERASE"/>
    <property type="match status" value="1"/>
</dbReference>
<feature type="binding site" evidence="7">
    <location>
        <position position="180"/>
    </location>
    <ligand>
        <name>substrate</name>
    </ligand>
</feature>
<proteinExistence type="inferred from homology"/>
<evidence type="ECO:0000256" key="4">
    <source>
        <dbReference type="ARBA" id="ARBA00022679"/>
    </source>
</evidence>
<dbReference type="PROSITE" id="PS51625">
    <property type="entry name" value="SAM_MT_TRMB"/>
    <property type="match status" value="1"/>
</dbReference>
<protein>
    <recommendedName>
        <fullName evidence="7">tRNA (guanine-N(7)-)-methyltransferase</fullName>
        <ecNumber evidence="7">2.1.1.33</ecNumber>
    </recommendedName>
    <alternativeName>
        <fullName evidence="7">tRNA (guanine(46)-N(7))-methyltransferase</fullName>
    </alternativeName>
    <alternativeName>
        <fullName evidence="7">tRNA(m7G46)-methyltransferase</fullName>
    </alternativeName>
</protein>
<comment type="caution">
    <text evidence="7">Lacks conserved residue(s) required for the propagation of feature annotation.</text>
</comment>
<evidence type="ECO:0000256" key="7">
    <source>
        <dbReference type="HAMAP-Rule" id="MF_01057"/>
    </source>
</evidence>
<dbReference type="InterPro" id="IPR055361">
    <property type="entry name" value="tRNA_methyltr_TrmB_bact"/>
</dbReference>
<evidence type="ECO:0000256" key="1">
    <source>
        <dbReference type="ARBA" id="ARBA00000142"/>
    </source>
</evidence>
<comment type="pathway">
    <text evidence="7">tRNA modification; N(7)-methylguanine-tRNA biosynthesis.</text>
</comment>
<organism evidence="8 9">
    <name type="scientific">Iodidimonas muriae</name>
    <dbReference type="NCBI Taxonomy" id="261467"/>
    <lineage>
        <taxon>Bacteria</taxon>
        <taxon>Pseudomonadati</taxon>
        <taxon>Pseudomonadota</taxon>
        <taxon>Alphaproteobacteria</taxon>
        <taxon>Iodidimonadales</taxon>
        <taxon>Iodidimonadaceae</taxon>
        <taxon>Iodidimonas</taxon>
    </lineage>
</organism>
<keyword evidence="4 7" id="KW-0808">Transferase</keyword>
<feature type="binding site" evidence="7">
    <location>
        <position position="95"/>
    </location>
    <ligand>
        <name>S-adenosyl-L-methionine</name>
        <dbReference type="ChEBI" id="CHEBI:59789"/>
    </ligand>
</feature>